<sequence length="283" mass="30871">MTSTPPIDLDRDALENLVKNAGKLLLGYFGVRGHLQVVEKDGAGDYVTNADKAVQEDIFKGLKEMFPEHRRTGEEILHEGDSNIYTPPDSPNGFTWVVDPVDGTYNLTRGIADFAVTIGLLQGGWPTFGIIYLPVTDELFSGGTHWVPRLNGSPLNSLEAYNSHDAFAGIGLGERTPKPERSQFLAALDEEKVKFRRIGSASVSFVQVMLGNTDGYVSLSERLWGIVGGIAILNAMGAVGTFDWERGNFNGRLRLAVGKRGFIEDKVRDGGILAAFLEQSNPQ</sequence>
<dbReference type="GO" id="GO:0006020">
    <property type="term" value="P:inositol metabolic process"/>
    <property type="evidence" value="ECO:0007669"/>
    <property type="project" value="TreeGrafter"/>
</dbReference>
<reference evidence="3 4" key="1">
    <citation type="journal article" date="2016" name="Mol. Biol. Evol.">
        <title>Comparative Genomics of Early-Diverging Mushroom-Forming Fungi Provides Insights into the Origins of Lignocellulose Decay Capabilities.</title>
        <authorList>
            <person name="Nagy L.G."/>
            <person name="Riley R."/>
            <person name="Tritt A."/>
            <person name="Adam C."/>
            <person name="Daum C."/>
            <person name="Floudas D."/>
            <person name="Sun H."/>
            <person name="Yadav J.S."/>
            <person name="Pangilinan J."/>
            <person name="Larsson K.H."/>
            <person name="Matsuura K."/>
            <person name="Barry K."/>
            <person name="Labutti K."/>
            <person name="Kuo R."/>
            <person name="Ohm R.A."/>
            <person name="Bhattacharya S.S."/>
            <person name="Shirouzu T."/>
            <person name="Yoshinaga Y."/>
            <person name="Martin F.M."/>
            <person name="Grigoriev I.V."/>
            <person name="Hibbett D.S."/>
        </authorList>
    </citation>
    <scope>NUCLEOTIDE SEQUENCE [LARGE SCALE GENOMIC DNA]</scope>
    <source>
        <strain evidence="3 4">CBS 109695</strain>
    </source>
</reference>
<dbReference type="STRING" id="436010.A0A165XCA7"/>
<comment type="similarity">
    <text evidence="1">Belongs to the inositol monophosphatase superfamily.</text>
</comment>
<dbReference type="Pfam" id="PF00459">
    <property type="entry name" value="Inositol_P"/>
    <property type="match status" value="1"/>
</dbReference>
<evidence type="ECO:0000313" key="4">
    <source>
        <dbReference type="Proteomes" id="UP000076532"/>
    </source>
</evidence>
<dbReference type="SUPFAM" id="SSF56655">
    <property type="entry name" value="Carbohydrate phosphatase"/>
    <property type="match status" value="1"/>
</dbReference>
<dbReference type="Gene3D" id="3.30.540.10">
    <property type="entry name" value="Fructose-1,6-Bisphosphatase, subunit A, domain 1"/>
    <property type="match status" value="1"/>
</dbReference>
<dbReference type="GO" id="GO:0007165">
    <property type="term" value="P:signal transduction"/>
    <property type="evidence" value="ECO:0007669"/>
    <property type="project" value="TreeGrafter"/>
</dbReference>
<name>A0A165XCA7_9AGAM</name>
<accession>A0A165XCA7</accession>
<evidence type="ECO:0000256" key="1">
    <source>
        <dbReference type="ARBA" id="ARBA00009759"/>
    </source>
</evidence>
<dbReference type="EMBL" id="KV417722">
    <property type="protein sequence ID" value="KZP08406.1"/>
    <property type="molecule type" value="Genomic_DNA"/>
</dbReference>
<protein>
    <submittedName>
        <fullName evidence="3">Carbohydrate phosphatase</fullName>
    </submittedName>
</protein>
<comment type="cofactor">
    <cofactor evidence="2">
        <name>Mg(2+)</name>
        <dbReference type="ChEBI" id="CHEBI:18420"/>
    </cofactor>
</comment>
<dbReference type="PANTHER" id="PTHR20854:SF4">
    <property type="entry name" value="INOSITOL-1-MONOPHOSPHATASE-RELATED"/>
    <property type="match status" value="1"/>
</dbReference>
<keyword evidence="2" id="KW-0460">Magnesium</keyword>
<dbReference type="GO" id="GO:0046872">
    <property type="term" value="F:metal ion binding"/>
    <property type="evidence" value="ECO:0007669"/>
    <property type="project" value="UniProtKB-KW"/>
</dbReference>
<gene>
    <name evidence="3" type="ORF">FIBSPDRAFT_761418</name>
</gene>
<feature type="binding site" evidence="2">
    <location>
        <position position="99"/>
    </location>
    <ligand>
        <name>Mg(2+)</name>
        <dbReference type="ChEBI" id="CHEBI:18420"/>
        <label>1</label>
        <note>catalytic</note>
    </ligand>
</feature>
<dbReference type="InterPro" id="IPR000760">
    <property type="entry name" value="Inositol_monophosphatase-like"/>
</dbReference>
<dbReference type="AlphaFoldDB" id="A0A165XCA7"/>
<keyword evidence="4" id="KW-1185">Reference proteome</keyword>
<dbReference type="Gene3D" id="3.40.190.80">
    <property type="match status" value="1"/>
</dbReference>
<evidence type="ECO:0000256" key="2">
    <source>
        <dbReference type="PIRSR" id="PIRSR600760-2"/>
    </source>
</evidence>
<dbReference type="Proteomes" id="UP000076532">
    <property type="component" value="Unassembled WGS sequence"/>
</dbReference>
<dbReference type="PRINTS" id="PR00377">
    <property type="entry name" value="IMPHPHTASES"/>
</dbReference>
<keyword evidence="2" id="KW-0479">Metal-binding</keyword>
<dbReference type="GO" id="GO:0008934">
    <property type="term" value="F:inositol monophosphate 1-phosphatase activity"/>
    <property type="evidence" value="ECO:0007669"/>
    <property type="project" value="TreeGrafter"/>
</dbReference>
<feature type="binding site" evidence="2">
    <location>
        <position position="74"/>
    </location>
    <ligand>
        <name>Mg(2+)</name>
        <dbReference type="ChEBI" id="CHEBI:18420"/>
        <label>1</label>
        <note>catalytic</note>
    </ligand>
</feature>
<feature type="binding site" evidence="2">
    <location>
        <position position="102"/>
    </location>
    <ligand>
        <name>Mg(2+)</name>
        <dbReference type="ChEBI" id="CHEBI:18420"/>
        <label>1</label>
        <note>catalytic</note>
    </ligand>
</feature>
<dbReference type="OrthoDB" id="10254945at2759"/>
<proteinExistence type="inferred from homology"/>
<evidence type="ECO:0000313" key="3">
    <source>
        <dbReference type="EMBL" id="KZP08406.1"/>
    </source>
</evidence>
<dbReference type="CDD" id="cd01637">
    <property type="entry name" value="IMPase_like"/>
    <property type="match status" value="1"/>
</dbReference>
<organism evidence="3 4">
    <name type="scientific">Athelia psychrophila</name>
    <dbReference type="NCBI Taxonomy" id="1759441"/>
    <lineage>
        <taxon>Eukaryota</taxon>
        <taxon>Fungi</taxon>
        <taxon>Dikarya</taxon>
        <taxon>Basidiomycota</taxon>
        <taxon>Agaricomycotina</taxon>
        <taxon>Agaricomycetes</taxon>
        <taxon>Agaricomycetidae</taxon>
        <taxon>Atheliales</taxon>
        <taxon>Atheliaceae</taxon>
        <taxon>Athelia</taxon>
    </lineage>
</organism>
<dbReference type="PANTHER" id="PTHR20854">
    <property type="entry name" value="INOSITOL MONOPHOSPHATASE"/>
    <property type="match status" value="1"/>
</dbReference>